<proteinExistence type="predicted"/>
<dbReference type="AlphaFoldDB" id="A0A0M0JUJ1"/>
<evidence type="ECO:0000313" key="2">
    <source>
        <dbReference type="Proteomes" id="UP000037460"/>
    </source>
</evidence>
<organism evidence="1 2">
    <name type="scientific">Chrysochromulina tobinii</name>
    <dbReference type="NCBI Taxonomy" id="1460289"/>
    <lineage>
        <taxon>Eukaryota</taxon>
        <taxon>Haptista</taxon>
        <taxon>Haptophyta</taxon>
        <taxon>Prymnesiophyceae</taxon>
        <taxon>Prymnesiales</taxon>
        <taxon>Chrysochromulinaceae</taxon>
        <taxon>Chrysochromulina</taxon>
    </lineage>
</organism>
<protein>
    <submittedName>
        <fullName evidence="1">Uncharacterized protein</fullName>
    </submittedName>
</protein>
<sequence>MSLHADPDKIEETPIKVAWLKQQKAEEEGTLPLLDFDEQQYFTFDRRHTTFRMVKHSCSYPAPPHKVRMWCSSLGASPNLPSTMDLNTFINTFELITEEKHTLEMAHLTGGETIAFEMASVHTKGPVATAKGAVVGAAAAKGPPGGAVASAEGAVATAKGAVVGAAAAKGSPGGAVASAEGAADSNDRWRAGSGAVASADSLEASGARAGRQGLDRLIAAGLATTAPEDSELRAVWDALPECAARRLSDLELEIERSHELIRALVLRCMLERDAKEAAIKAKEAALLEVKLARSEPAAQNGAGTPKICAL</sequence>
<comment type="caution">
    <text evidence="1">The sequence shown here is derived from an EMBL/GenBank/DDBJ whole genome shotgun (WGS) entry which is preliminary data.</text>
</comment>
<gene>
    <name evidence="1" type="ORF">Ctob_004350</name>
</gene>
<dbReference type="OrthoDB" id="10645246at2759"/>
<dbReference type="EMBL" id="JWZX01002262">
    <property type="protein sequence ID" value="KOO30229.1"/>
    <property type="molecule type" value="Genomic_DNA"/>
</dbReference>
<name>A0A0M0JUJ1_9EUKA</name>
<accession>A0A0M0JUJ1</accession>
<keyword evidence="2" id="KW-1185">Reference proteome</keyword>
<dbReference type="Proteomes" id="UP000037460">
    <property type="component" value="Unassembled WGS sequence"/>
</dbReference>
<evidence type="ECO:0000313" key="1">
    <source>
        <dbReference type="EMBL" id="KOO30229.1"/>
    </source>
</evidence>
<reference evidence="2" key="1">
    <citation type="journal article" date="2015" name="PLoS Genet.">
        <title>Genome Sequence and Transcriptome Analyses of Chrysochromulina tobin: Metabolic Tools for Enhanced Algal Fitness in the Prominent Order Prymnesiales (Haptophyceae).</title>
        <authorList>
            <person name="Hovde B.T."/>
            <person name="Deodato C.R."/>
            <person name="Hunsperger H.M."/>
            <person name="Ryken S.A."/>
            <person name="Yost W."/>
            <person name="Jha R.K."/>
            <person name="Patterson J."/>
            <person name="Monnat R.J. Jr."/>
            <person name="Barlow S.B."/>
            <person name="Starkenburg S.R."/>
            <person name="Cattolico R.A."/>
        </authorList>
    </citation>
    <scope>NUCLEOTIDE SEQUENCE</scope>
    <source>
        <strain evidence="2">CCMP291</strain>
    </source>
</reference>